<dbReference type="InterPro" id="IPR029058">
    <property type="entry name" value="AB_hydrolase_fold"/>
</dbReference>
<feature type="chain" id="PRO_5013335932" description="AB hydrolase-1 domain-containing protein" evidence="1">
    <location>
        <begin position="20"/>
        <end position="402"/>
    </location>
</feature>
<dbReference type="PANTHER" id="PTHR35560:SF3">
    <property type="entry name" value="PEPTIDASE S9 PROLYL OLIGOPEPTIDASE CATALYTIC DOMAIN-CONTAINING PROTEIN"/>
    <property type="match status" value="1"/>
</dbReference>
<proteinExistence type="predicted"/>
<dbReference type="Proteomes" id="UP000184356">
    <property type="component" value="Unassembled WGS sequence"/>
</dbReference>
<protein>
    <recommendedName>
        <fullName evidence="4">AB hydrolase-1 domain-containing protein</fullName>
    </recommendedName>
</protein>
<dbReference type="OrthoDB" id="2019572at2759"/>
<dbReference type="GeneID" id="63767542"/>
<evidence type="ECO:0008006" key="4">
    <source>
        <dbReference type="Google" id="ProtNLM"/>
    </source>
</evidence>
<dbReference type="RefSeq" id="XP_040708921.1">
    <property type="nucleotide sequence ID" value="XM_040851469.1"/>
</dbReference>
<dbReference type="Gene3D" id="3.40.50.1820">
    <property type="entry name" value="alpha/beta hydrolase"/>
    <property type="match status" value="1"/>
</dbReference>
<sequence>MHIPSITLVIALAAAAAHAKVAPEWLQENHSNGDYPPTGKVDDEQTVVLSGGRDALNQTQPDSCPTIMIGTAKPSGDKDTGWEEIPTVAGFDVKRLVVDDDTNATLPYFVENTKDFSQIKRAIVTIAGARRNGWQYANDMRNALVCAAGKDSVNADMDRVLVTTPQWLNEDDVDAGAGAPDDIYFESNDYQKGDSAVGPGEVNISSFEVLDKLVKSFWNKDVYPELETVVIASHSLGAQMIQRYAMLRATQPEDSKIHFGVMNPGSYAWPVTDRPDDDDSCNSTYNDWPYGISDDDPDTFPKYVRGDAVAGRSSIRERYFSRNIFYGFGLEDHGEGDSKCQAQWQGSTHLGRGRNFDSMLKGLSGGFPESQSVDYIEGVAHKDYEMFISDAMQRKMFLFEEH</sequence>
<feature type="signal peptide" evidence="1">
    <location>
        <begin position="1"/>
        <end position="19"/>
    </location>
</feature>
<keyword evidence="1" id="KW-0732">Signal</keyword>
<keyword evidence="3" id="KW-1185">Reference proteome</keyword>
<dbReference type="EMBL" id="KV878582">
    <property type="protein sequence ID" value="OJJ65115.1"/>
    <property type="molecule type" value="Genomic_DNA"/>
</dbReference>
<gene>
    <name evidence="2" type="ORF">ASPSYDRAFT_85093</name>
</gene>
<dbReference type="STRING" id="1036612.A0A1L9U0D0"/>
<evidence type="ECO:0000313" key="3">
    <source>
        <dbReference type="Proteomes" id="UP000184356"/>
    </source>
</evidence>
<dbReference type="PANTHER" id="PTHR35560">
    <property type="entry name" value="BLL0132 PROTEIN"/>
    <property type="match status" value="1"/>
</dbReference>
<reference evidence="3" key="1">
    <citation type="journal article" date="2017" name="Genome Biol.">
        <title>Comparative genomics reveals high biological diversity and specific adaptations in the industrially and medically important fungal genus Aspergillus.</title>
        <authorList>
            <person name="de Vries R.P."/>
            <person name="Riley R."/>
            <person name="Wiebenga A."/>
            <person name="Aguilar-Osorio G."/>
            <person name="Amillis S."/>
            <person name="Uchima C.A."/>
            <person name="Anderluh G."/>
            <person name="Asadollahi M."/>
            <person name="Askin M."/>
            <person name="Barry K."/>
            <person name="Battaglia E."/>
            <person name="Bayram O."/>
            <person name="Benocci T."/>
            <person name="Braus-Stromeyer S.A."/>
            <person name="Caldana C."/>
            <person name="Canovas D."/>
            <person name="Cerqueira G.C."/>
            <person name="Chen F."/>
            <person name="Chen W."/>
            <person name="Choi C."/>
            <person name="Clum A."/>
            <person name="Dos Santos R.A."/>
            <person name="Damasio A.R."/>
            <person name="Diallinas G."/>
            <person name="Emri T."/>
            <person name="Fekete E."/>
            <person name="Flipphi M."/>
            <person name="Freyberg S."/>
            <person name="Gallo A."/>
            <person name="Gournas C."/>
            <person name="Habgood R."/>
            <person name="Hainaut M."/>
            <person name="Harispe M.L."/>
            <person name="Henrissat B."/>
            <person name="Hilden K.S."/>
            <person name="Hope R."/>
            <person name="Hossain A."/>
            <person name="Karabika E."/>
            <person name="Karaffa L."/>
            <person name="Karanyi Z."/>
            <person name="Krasevec N."/>
            <person name="Kuo A."/>
            <person name="Kusch H."/>
            <person name="LaButti K."/>
            <person name="Lagendijk E.L."/>
            <person name="Lapidus A."/>
            <person name="Levasseur A."/>
            <person name="Lindquist E."/>
            <person name="Lipzen A."/>
            <person name="Logrieco A.F."/>
            <person name="MacCabe A."/>
            <person name="Maekelae M.R."/>
            <person name="Malavazi I."/>
            <person name="Melin P."/>
            <person name="Meyer V."/>
            <person name="Mielnichuk N."/>
            <person name="Miskei M."/>
            <person name="Molnar A.P."/>
            <person name="Mule G."/>
            <person name="Ngan C.Y."/>
            <person name="Orejas M."/>
            <person name="Orosz E."/>
            <person name="Ouedraogo J.P."/>
            <person name="Overkamp K.M."/>
            <person name="Park H.-S."/>
            <person name="Perrone G."/>
            <person name="Piumi F."/>
            <person name="Punt P.J."/>
            <person name="Ram A.F."/>
            <person name="Ramon A."/>
            <person name="Rauscher S."/>
            <person name="Record E."/>
            <person name="Riano-Pachon D.M."/>
            <person name="Robert V."/>
            <person name="Roehrig J."/>
            <person name="Ruller R."/>
            <person name="Salamov A."/>
            <person name="Salih N.S."/>
            <person name="Samson R.A."/>
            <person name="Sandor E."/>
            <person name="Sanguinetti M."/>
            <person name="Schuetze T."/>
            <person name="Sepcic K."/>
            <person name="Shelest E."/>
            <person name="Sherlock G."/>
            <person name="Sophianopoulou V."/>
            <person name="Squina F.M."/>
            <person name="Sun H."/>
            <person name="Susca A."/>
            <person name="Todd R.B."/>
            <person name="Tsang A."/>
            <person name="Unkles S.E."/>
            <person name="van de Wiele N."/>
            <person name="van Rossen-Uffink D."/>
            <person name="Oliveira J.V."/>
            <person name="Vesth T.C."/>
            <person name="Visser J."/>
            <person name="Yu J.-H."/>
            <person name="Zhou M."/>
            <person name="Andersen M.R."/>
            <person name="Archer D.B."/>
            <person name="Baker S.E."/>
            <person name="Benoit I."/>
            <person name="Brakhage A.A."/>
            <person name="Braus G.H."/>
            <person name="Fischer R."/>
            <person name="Frisvad J.C."/>
            <person name="Goldman G.H."/>
            <person name="Houbraken J."/>
            <person name="Oakley B."/>
            <person name="Pocsi I."/>
            <person name="Scazzocchio C."/>
            <person name="Seiboth B."/>
            <person name="vanKuyk P.A."/>
            <person name="Wortman J."/>
            <person name="Dyer P.S."/>
            <person name="Grigoriev I.V."/>
        </authorList>
    </citation>
    <scope>NUCLEOTIDE SEQUENCE [LARGE SCALE GENOMIC DNA]</scope>
    <source>
        <strain evidence="3">CBS 593.65</strain>
    </source>
</reference>
<accession>A0A1L9U0D0</accession>
<evidence type="ECO:0000313" key="2">
    <source>
        <dbReference type="EMBL" id="OJJ65115.1"/>
    </source>
</evidence>
<evidence type="ECO:0000256" key="1">
    <source>
        <dbReference type="SAM" id="SignalP"/>
    </source>
</evidence>
<dbReference type="VEuPathDB" id="FungiDB:ASPSYDRAFT_85093"/>
<dbReference type="AlphaFoldDB" id="A0A1L9U0D0"/>
<name>A0A1L9U0D0_9EURO</name>
<organism evidence="2 3">
    <name type="scientific">Aspergillus sydowii CBS 593.65</name>
    <dbReference type="NCBI Taxonomy" id="1036612"/>
    <lineage>
        <taxon>Eukaryota</taxon>
        <taxon>Fungi</taxon>
        <taxon>Dikarya</taxon>
        <taxon>Ascomycota</taxon>
        <taxon>Pezizomycotina</taxon>
        <taxon>Eurotiomycetes</taxon>
        <taxon>Eurotiomycetidae</taxon>
        <taxon>Eurotiales</taxon>
        <taxon>Aspergillaceae</taxon>
        <taxon>Aspergillus</taxon>
        <taxon>Aspergillus subgen. Nidulantes</taxon>
    </lineage>
</organism>